<dbReference type="RefSeq" id="WP_247380057.1">
    <property type="nucleotide sequence ID" value="NZ_JALLGV010000007.1"/>
</dbReference>
<keyword evidence="2" id="KW-1185">Reference proteome</keyword>
<dbReference type="Proteomes" id="UP001597119">
    <property type="component" value="Unassembled WGS sequence"/>
</dbReference>
<proteinExistence type="predicted"/>
<accession>A0ABD6C831</accession>
<comment type="caution">
    <text evidence="1">The sequence shown here is derived from an EMBL/GenBank/DDBJ whole genome shotgun (WGS) entry which is preliminary data.</text>
</comment>
<name>A0ABD6C831_9EURY</name>
<evidence type="ECO:0000313" key="1">
    <source>
        <dbReference type="EMBL" id="MFD1586311.1"/>
    </source>
</evidence>
<reference evidence="1 2" key="1">
    <citation type="journal article" date="2019" name="Int. J. Syst. Evol. Microbiol.">
        <title>The Global Catalogue of Microorganisms (GCM) 10K type strain sequencing project: providing services to taxonomists for standard genome sequencing and annotation.</title>
        <authorList>
            <consortium name="The Broad Institute Genomics Platform"/>
            <consortium name="The Broad Institute Genome Sequencing Center for Infectious Disease"/>
            <person name="Wu L."/>
            <person name="Ma J."/>
        </authorList>
    </citation>
    <scope>NUCLEOTIDE SEQUENCE [LARGE SCALE GENOMIC DNA]</scope>
    <source>
        <strain evidence="1 2">CGMCC 1.12125</strain>
    </source>
</reference>
<dbReference type="EMBL" id="JBHUDJ010000002">
    <property type="protein sequence ID" value="MFD1586311.1"/>
    <property type="molecule type" value="Genomic_DNA"/>
</dbReference>
<protein>
    <submittedName>
        <fullName evidence="1">DUF6276 family protein</fullName>
    </submittedName>
</protein>
<evidence type="ECO:0000313" key="2">
    <source>
        <dbReference type="Proteomes" id="UP001597119"/>
    </source>
</evidence>
<gene>
    <name evidence="1" type="ORF">ACFR9U_04915</name>
</gene>
<dbReference type="AlphaFoldDB" id="A0ABD6C831"/>
<dbReference type="InterPro" id="IPR046243">
    <property type="entry name" value="DUF6276"/>
</dbReference>
<dbReference type="Pfam" id="PF19792">
    <property type="entry name" value="DUF6276"/>
    <property type="match status" value="1"/>
</dbReference>
<sequence>MNCSHCNTQVLRVPVPEEYAEYVPKDAPGVSICPTCLAMDPDEEPPAELPDFAKIGEAFPSDPDAAVPMALGLGLLTSLALYRQQITELFTAVEEAGTDPMLVMDRLSATGSVDSQIDLQGRKQQLEQLLE</sequence>
<organism evidence="1 2">
    <name type="scientific">Halorientalis brevis</name>
    <dbReference type="NCBI Taxonomy" id="1126241"/>
    <lineage>
        <taxon>Archaea</taxon>
        <taxon>Methanobacteriati</taxon>
        <taxon>Methanobacteriota</taxon>
        <taxon>Stenosarchaea group</taxon>
        <taxon>Halobacteria</taxon>
        <taxon>Halobacteriales</taxon>
        <taxon>Haloarculaceae</taxon>
        <taxon>Halorientalis</taxon>
    </lineage>
</organism>